<evidence type="ECO:0000256" key="6">
    <source>
        <dbReference type="ARBA" id="ARBA00023157"/>
    </source>
</evidence>
<feature type="transmembrane region" description="Helical" evidence="8">
    <location>
        <begin position="83"/>
        <end position="106"/>
    </location>
</feature>
<dbReference type="Pfam" id="PF00002">
    <property type="entry name" value="7tm_2"/>
    <property type="match status" value="1"/>
</dbReference>
<evidence type="ECO:0000313" key="11">
    <source>
        <dbReference type="Ensembl" id="ENSPMAP00000010121.1"/>
    </source>
</evidence>
<protein>
    <submittedName>
        <fullName evidence="11">Uncharacterized protein</fullName>
    </submittedName>
</protein>
<dbReference type="InterPro" id="IPR057244">
    <property type="entry name" value="GAIN_B"/>
</dbReference>
<dbReference type="InterPro" id="IPR051587">
    <property type="entry name" value="Adhesion_GPCR"/>
</dbReference>
<feature type="transmembrane region" description="Helical" evidence="8">
    <location>
        <begin position="165"/>
        <end position="189"/>
    </location>
</feature>
<keyword evidence="5 8" id="KW-0472">Membrane</keyword>
<dbReference type="PROSITE" id="PS50221">
    <property type="entry name" value="GAIN_B"/>
    <property type="match status" value="1"/>
</dbReference>
<dbReference type="InterPro" id="IPR017981">
    <property type="entry name" value="GPCR_2-like_7TM"/>
</dbReference>
<dbReference type="HOGENOM" id="CLU_002753_3_6_1"/>
<organism evidence="11">
    <name type="scientific">Petromyzon marinus</name>
    <name type="common">Sea lamprey</name>
    <dbReference type="NCBI Taxonomy" id="7757"/>
    <lineage>
        <taxon>Eukaryota</taxon>
        <taxon>Metazoa</taxon>
        <taxon>Chordata</taxon>
        <taxon>Craniata</taxon>
        <taxon>Vertebrata</taxon>
        <taxon>Cyclostomata</taxon>
        <taxon>Hyperoartia</taxon>
        <taxon>Petromyzontiformes</taxon>
        <taxon>Petromyzontidae</taxon>
        <taxon>Petromyzon</taxon>
    </lineage>
</organism>
<dbReference type="InterPro" id="IPR000203">
    <property type="entry name" value="GPS"/>
</dbReference>
<dbReference type="GO" id="GO:0007166">
    <property type="term" value="P:cell surface receptor signaling pathway"/>
    <property type="evidence" value="ECO:0007669"/>
    <property type="project" value="InterPro"/>
</dbReference>
<dbReference type="GO" id="GO:0004930">
    <property type="term" value="F:G protein-coupled receptor activity"/>
    <property type="evidence" value="ECO:0007669"/>
    <property type="project" value="InterPro"/>
</dbReference>
<dbReference type="InterPro" id="IPR046338">
    <property type="entry name" value="GAIN_dom_sf"/>
</dbReference>
<proteinExistence type="inferred from homology"/>
<dbReference type="SUPFAM" id="SSF81321">
    <property type="entry name" value="Family A G protein-coupled receptor-like"/>
    <property type="match status" value="1"/>
</dbReference>
<dbReference type="AlphaFoldDB" id="S4RY30"/>
<dbReference type="PANTHER" id="PTHR45813:SF4">
    <property type="entry name" value="ADHESION G PROTEIN-COUPLED RECEPTOR F5"/>
    <property type="match status" value="1"/>
</dbReference>
<feature type="transmembrane region" description="Helical" evidence="8">
    <location>
        <begin position="201"/>
        <end position="221"/>
    </location>
</feature>
<keyword evidence="4 8" id="KW-1133">Transmembrane helix</keyword>
<dbReference type="PROSITE" id="PS50261">
    <property type="entry name" value="G_PROTEIN_RECEP_F2_4"/>
    <property type="match status" value="1"/>
</dbReference>
<evidence type="ECO:0000256" key="2">
    <source>
        <dbReference type="ARBA" id="ARBA00007343"/>
    </source>
</evidence>
<evidence type="ECO:0000256" key="4">
    <source>
        <dbReference type="ARBA" id="ARBA00022989"/>
    </source>
</evidence>
<dbReference type="InterPro" id="IPR000832">
    <property type="entry name" value="GPCR_2_secretin-like"/>
</dbReference>
<dbReference type="PRINTS" id="PR00249">
    <property type="entry name" value="GPCRSECRETIN"/>
</dbReference>
<keyword evidence="7" id="KW-0325">Glycoprotein</keyword>
<feature type="domain" description="GAIN-B" evidence="9">
    <location>
        <begin position="1"/>
        <end position="81"/>
    </location>
</feature>
<keyword evidence="3 8" id="KW-0812">Transmembrane</keyword>
<feature type="domain" description="G-protein coupled receptors family 2 profile 2" evidence="10">
    <location>
        <begin position="85"/>
        <end position="343"/>
    </location>
</feature>
<comment type="subcellular location">
    <subcellularLocation>
        <location evidence="1">Membrane</location>
        <topology evidence="1">Multi-pass membrane protein</topology>
    </subcellularLocation>
</comment>
<evidence type="ECO:0000256" key="5">
    <source>
        <dbReference type="ARBA" id="ARBA00023136"/>
    </source>
</evidence>
<evidence type="ECO:0000256" key="8">
    <source>
        <dbReference type="SAM" id="Phobius"/>
    </source>
</evidence>
<dbReference type="FunFam" id="1.20.1070.10:FF:000058">
    <property type="entry name" value="Adhesion G protein-coupled receptor F5"/>
    <property type="match status" value="1"/>
</dbReference>
<dbReference type="PANTHER" id="PTHR45813">
    <property type="entry name" value="IG-LIKE DOMAIN-CONTAINING PROTEIN"/>
    <property type="match status" value="1"/>
</dbReference>
<reference evidence="11" key="2">
    <citation type="submission" date="2025-09" db="UniProtKB">
        <authorList>
            <consortium name="Ensembl"/>
        </authorList>
    </citation>
    <scope>IDENTIFICATION</scope>
</reference>
<dbReference type="Gene3D" id="1.20.1070.10">
    <property type="entry name" value="Rhodopsin 7-helix transmembrane proteins"/>
    <property type="match status" value="1"/>
</dbReference>
<dbReference type="GeneTree" id="ENSGT00940000154603"/>
<dbReference type="Gene3D" id="2.60.220.50">
    <property type="match status" value="1"/>
</dbReference>
<evidence type="ECO:0000259" key="10">
    <source>
        <dbReference type="PROSITE" id="PS50261"/>
    </source>
</evidence>
<dbReference type="SMART" id="SM00303">
    <property type="entry name" value="GPS"/>
    <property type="match status" value="1"/>
</dbReference>
<dbReference type="GO" id="GO:0016020">
    <property type="term" value="C:membrane"/>
    <property type="evidence" value="ECO:0007669"/>
    <property type="project" value="UniProtKB-SubCell"/>
</dbReference>
<reference evidence="11" key="1">
    <citation type="submission" date="2025-08" db="UniProtKB">
        <authorList>
            <consortium name="Ensembl"/>
        </authorList>
    </citation>
    <scope>IDENTIFICATION</scope>
</reference>
<accession>S4RY30</accession>
<evidence type="ECO:0000259" key="9">
    <source>
        <dbReference type="PROSITE" id="PS50221"/>
    </source>
</evidence>
<feature type="transmembrane region" description="Helical" evidence="8">
    <location>
        <begin position="288"/>
        <end position="310"/>
    </location>
</feature>
<comment type="similarity">
    <text evidence="2">Belongs to the G-protein coupled receptor 2 family. Adhesion G-protein coupled receptor (ADGR) subfamily.</text>
</comment>
<evidence type="ECO:0000256" key="7">
    <source>
        <dbReference type="ARBA" id="ARBA00023180"/>
    </source>
</evidence>
<name>S4RY30_PETMA</name>
<dbReference type="GO" id="GO:0007189">
    <property type="term" value="P:adenylate cyclase-activating G protein-coupled receptor signaling pathway"/>
    <property type="evidence" value="ECO:0007669"/>
    <property type="project" value="TreeGrafter"/>
</dbReference>
<feature type="transmembrane region" description="Helical" evidence="8">
    <location>
        <begin position="241"/>
        <end position="268"/>
    </location>
</feature>
<keyword evidence="6" id="KW-1015">Disulfide bond</keyword>
<dbReference type="OMA" id="RWKESRT"/>
<evidence type="ECO:0000256" key="1">
    <source>
        <dbReference type="ARBA" id="ARBA00004141"/>
    </source>
</evidence>
<dbReference type="Ensembl" id="ENSPMAT00000010166.1">
    <property type="protein sequence ID" value="ENSPMAP00000010121.1"/>
    <property type="gene ID" value="ENSPMAG00000009201.1"/>
</dbReference>
<feature type="transmembrane region" description="Helical" evidence="8">
    <location>
        <begin position="126"/>
        <end position="145"/>
    </location>
</feature>
<dbReference type="STRING" id="7757.ENSPMAP00000010121"/>
<sequence>VVSTVIRSTMAPKNISIEMAFRNVTAKNQTSCVFWKFELNNTSGNWSNYGCTTTKSPGEVVMCSCNHLTSFSVLISPEAPDDMILSTITYVGVGISIGALVCALVLEAVAWRSVKMHENSRLRHIILINICVSLLFADVWFIVAASDASIRCNNLCLASTFLMHLGYLSVFFWMLCEGLFLFYLVVIIFSRVAMKHLRAAAFAVGYGAPAIIAIVTIAVTKPRNEYTRERVCWLDWEKSRALLSFVVPALVIVGFNTIILVVVLTKILRRHSVSAAISEGPSVRVKQLAKSIAVMMPVLGVTWGLGIFAFSKDNSNNLALHYLFAIFNSLQGLFIFLFDCLMDKEV</sequence>
<dbReference type="Pfam" id="PF01825">
    <property type="entry name" value="GPS"/>
    <property type="match status" value="1"/>
</dbReference>
<evidence type="ECO:0000256" key="3">
    <source>
        <dbReference type="ARBA" id="ARBA00022692"/>
    </source>
</evidence>
<feature type="transmembrane region" description="Helical" evidence="8">
    <location>
        <begin position="322"/>
        <end position="342"/>
    </location>
</feature>